<dbReference type="FunCoup" id="A0A0C3D865">
    <property type="interactions" value="62"/>
</dbReference>
<protein>
    <recommendedName>
        <fullName evidence="2">Enoyl reductase (ER) domain-containing protein</fullName>
    </recommendedName>
</protein>
<gene>
    <name evidence="3" type="ORF">SCLCIDRAFT_29249</name>
</gene>
<dbReference type="GO" id="GO:0016628">
    <property type="term" value="F:oxidoreductase activity, acting on the CH-CH group of donors, NAD or NADP as acceptor"/>
    <property type="evidence" value="ECO:0007669"/>
    <property type="project" value="InterPro"/>
</dbReference>
<dbReference type="Gene3D" id="3.90.180.10">
    <property type="entry name" value="Medium-chain alcohol dehydrogenases, catalytic domain"/>
    <property type="match status" value="1"/>
</dbReference>
<dbReference type="FunFam" id="3.40.50.720:FF:000121">
    <property type="entry name" value="Prostaglandin reductase 2"/>
    <property type="match status" value="1"/>
</dbReference>
<dbReference type="STRING" id="1036808.A0A0C3D865"/>
<name>A0A0C3D865_9AGAM</name>
<proteinExistence type="predicted"/>
<dbReference type="PANTHER" id="PTHR43205:SF42">
    <property type="entry name" value="ALCOHOL DEHYDROGENASE, ZINC-CONTAINING (AFU_ORTHOLOGUE AFUA_7G04530)"/>
    <property type="match status" value="1"/>
</dbReference>
<dbReference type="InterPro" id="IPR036291">
    <property type="entry name" value="NAD(P)-bd_dom_sf"/>
</dbReference>
<dbReference type="SUPFAM" id="SSF50129">
    <property type="entry name" value="GroES-like"/>
    <property type="match status" value="1"/>
</dbReference>
<feature type="domain" description="Enoyl reductase (ER)" evidence="2">
    <location>
        <begin position="18"/>
        <end position="333"/>
    </location>
</feature>
<dbReference type="Gene3D" id="3.40.50.720">
    <property type="entry name" value="NAD(P)-binding Rossmann-like Domain"/>
    <property type="match status" value="1"/>
</dbReference>
<dbReference type="InterPro" id="IPR011032">
    <property type="entry name" value="GroES-like_sf"/>
</dbReference>
<evidence type="ECO:0000259" key="2">
    <source>
        <dbReference type="SMART" id="SM00829"/>
    </source>
</evidence>
<dbReference type="InterPro" id="IPR041694">
    <property type="entry name" value="ADH_N_2"/>
</dbReference>
<reference evidence="4" key="2">
    <citation type="submission" date="2015-01" db="EMBL/GenBank/DDBJ databases">
        <title>Evolutionary Origins and Diversification of the Mycorrhizal Mutualists.</title>
        <authorList>
            <consortium name="DOE Joint Genome Institute"/>
            <consortium name="Mycorrhizal Genomics Consortium"/>
            <person name="Kohler A."/>
            <person name="Kuo A."/>
            <person name="Nagy L.G."/>
            <person name="Floudas D."/>
            <person name="Copeland A."/>
            <person name="Barry K.W."/>
            <person name="Cichocki N."/>
            <person name="Veneault-Fourrey C."/>
            <person name="LaButti K."/>
            <person name="Lindquist E.A."/>
            <person name="Lipzen A."/>
            <person name="Lundell T."/>
            <person name="Morin E."/>
            <person name="Murat C."/>
            <person name="Riley R."/>
            <person name="Ohm R."/>
            <person name="Sun H."/>
            <person name="Tunlid A."/>
            <person name="Henrissat B."/>
            <person name="Grigoriev I.V."/>
            <person name="Hibbett D.S."/>
            <person name="Martin F."/>
        </authorList>
    </citation>
    <scope>NUCLEOTIDE SEQUENCE [LARGE SCALE GENOMIC DNA]</scope>
    <source>
        <strain evidence="4">Foug A</strain>
    </source>
</reference>
<dbReference type="AlphaFoldDB" id="A0A0C3D865"/>
<dbReference type="SMART" id="SM00829">
    <property type="entry name" value="PKS_ER"/>
    <property type="match status" value="1"/>
</dbReference>
<accession>A0A0C3D865</accession>
<dbReference type="PANTHER" id="PTHR43205">
    <property type="entry name" value="PROSTAGLANDIN REDUCTASE"/>
    <property type="match status" value="1"/>
</dbReference>
<dbReference type="Pfam" id="PF00107">
    <property type="entry name" value="ADH_zinc_N"/>
    <property type="match status" value="1"/>
</dbReference>
<dbReference type="Pfam" id="PF16884">
    <property type="entry name" value="ADH_N_2"/>
    <property type="match status" value="1"/>
</dbReference>
<dbReference type="InterPro" id="IPR013149">
    <property type="entry name" value="ADH-like_C"/>
</dbReference>
<dbReference type="OrthoDB" id="809632at2759"/>
<dbReference type="InParanoid" id="A0A0C3D865"/>
<dbReference type="EMBL" id="KN822108">
    <property type="protein sequence ID" value="KIM56945.1"/>
    <property type="molecule type" value="Genomic_DNA"/>
</dbReference>
<evidence type="ECO:0000256" key="1">
    <source>
        <dbReference type="ARBA" id="ARBA00023002"/>
    </source>
</evidence>
<sequence>MPNTYTRIVLRERPVADILPDTFSVKAASKDDLKPGSRQTLVQVTYVSLDPAMRGWLKDVRSYLPPVQIGEVMRAVGLGVVVQVGEGSKFREGDIVSGSVGWTEYAVMDDEKLQKIVPPPGASSLDFLNTLGVPGMTAYFGLYDVGKLKPGETLLVSGAAGAVGSLVCQLGKRSGARVIAIAGSPEKCAWLETELGVDKAINYKTPTFKEDLKTAIGRLDVYFDNVGGEILDLALTRLNKNARVVLCGAISAYNSENPRGLQNYMTLISQRARIEGFIVFDYTSQYPRAISELAMGLADGSIKRKFHIVEGLENAPKALLMLFSGANDGKLVVKVSNEPNVGPSKL</sequence>
<dbReference type="InterPro" id="IPR020843">
    <property type="entry name" value="ER"/>
</dbReference>
<evidence type="ECO:0000313" key="3">
    <source>
        <dbReference type="EMBL" id="KIM56945.1"/>
    </source>
</evidence>
<reference evidence="3 4" key="1">
    <citation type="submission" date="2014-04" db="EMBL/GenBank/DDBJ databases">
        <authorList>
            <consortium name="DOE Joint Genome Institute"/>
            <person name="Kuo A."/>
            <person name="Kohler A."/>
            <person name="Nagy L.G."/>
            <person name="Floudas D."/>
            <person name="Copeland A."/>
            <person name="Barry K.W."/>
            <person name="Cichocki N."/>
            <person name="Veneault-Fourrey C."/>
            <person name="LaButti K."/>
            <person name="Lindquist E.A."/>
            <person name="Lipzen A."/>
            <person name="Lundell T."/>
            <person name="Morin E."/>
            <person name="Murat C."/>
            <person name="Sun H."/>
            <person name="Tunlid A."/>
            <person name="Henrissat B."/>
            <person name="Grigoriev I.V."/>
            <person name="Hibbett D.S."/>
            <person name="Martin F."/>
            <person name="Nordberg H.P."/>
            <person name="Cantor M.N."/>
            <person name="Hua S.X."/>
        </authorList>
    </citation>
    <scope>NUCLEOTIDE SEQUENCE [LARGE SCALE GENOMIC DNA]</scope>
    <source>
        <strain evidence="3 4">Foug A</strain>
    </source>
</reference>
<dbReference type="Proteomes" id="UP000053989">
    <property type="component" value="Unassembled WGS sequence"/>
</dbReference>
<organism evidence="3 4">
    <name type="scientific">Scleroderma citrinum Foug A</name>
    <dbReference type="NCBI Taxonomy" id="1036808"/>
    <lineage>
        <taxon>Eukaryota</taxon>
        <taxon>Fungi</taxon>
        <taxon>Dikarya</taxon>
        <taxon>Basidiomycota</taxon>
        <taxon>Agaricomycotina</taxon>
        <taxon>Agaricomycetes</taxon>
        <taxon>Agaricomycetidae</taxon>
        <taxon>Boletales</taxon>
        <taxon>Sclerodermatineae</taxon>
        <taxon>Sclerodermataceae</taxon>
        <taxon>Scleroderma</taxon>
    </lineage>
</organism>
<keyword evidence="1" id="KW-0560">Oxidoreductase</keyword>
<evidence type="ECO:0000313" key="4">
    <source>
        <dbReference type="Proteomes" id="UP000053989"/>
    </source>
</evidence>
<keyword evidence="4" id="KW-1185">Reference proteome</keyword>
<dbReference type="HOGENOM" id="CLU_026673_29_2_1"/>
<dbReference type="SUPFAM" id="SSF51735">
    <property type="entry name" value="NAD(P)-binding Rossmann-fold domains"/>
    <property type="match status" value="1"/>
</dbReference>
<dbReference type="CDD" id="cd05288">
    <property type="entry name" value="PGDH"/>
    <property type="match status" value="1"/>
</dbReference>
<dbReference type="InterPro" id="IPR045010">
    <property type="entry name" value="MDR_fam"/>
</dbReference>